<keyword evidence="1" id="KW-0732">Signal</keyword>
<accession>A0ABX1X857</accession>
<dbReference type="InterPro" id="IPR050490">
    <property type="entry name" value="Bact_solute-bd_prot1"/>
</dbReference>
<keyword evidence="4" id="KW-1185">Reference proteome</keyword>
<name>A0ABX1X857_9BACL</name>
<feature type="domain" description="DUF3502" evidence="2">
    <location>
        <begin position="422"/>
        <end position="489"/>
    </location>
</feature>
<evidence type="ECO:0000313" key="4">
    <source>
        <dbReference type="Proteomes" id="UP000653578"/>
    </source>
</evidence>
<dbReference type="Proteomes" id="UP000653578">
    <property type="component" value="Unassembled WGS sequence"/>
</dbReference>
<reference evidence="3 4" key="1">
    <citation type="submission" date="2019-10" db="EMBL/GenBank/DDBJ databases">
        <title>Description of Paenibacillus humi sp. nov.</title>
        <authorList>
            <person name="Carlier A."/>
            <person name="Qi S."/>
        </authorList>
    </citation>
    <scope>NUCLEOTIDE SEQUENCE [LARGE SCALE GENOMIC DNA]</scope>
    <source>
        <strain evidence="3 4">LMG 31461</strain>
    </source>
</reference>
<dbReference type="PROSITE" id="PS51257">
    <property type="entry name" value="PROKAR_LIPOPROTEIN"/>
    <property type="match status" value="1"/>
</dbReference>
<gene>
    <name evidence="3" type="ORF">GC096_11400</name>
</gene>
<dbReference type="EMBL" id="WHNY01000036">
    <property type="protein sequence ID" value="NOU64635.1"/>
    <property type="molecule type" value="Genomic_DNA"/>
</dbReference>
<evidence type="ECO:0000256" key="1">
    <source>
        <dbReference type="SAM" id="SignalP"/>
    </source>
</evidence>
<feature type="signal peptide" evidence="1">
    <location>
        <begin position="1"/>
        <end position="21"/>
    </location>
</feature>
<dbReference type="InterPro" id="IPR022627">
    <property type="entry name" value="DUF3502"/>
</dbReference>
<dbReference type="PANTHER" id="PTHR43649">
    <property type="entry name" value="ARABINOSE-BINDING PROTEIN-RELATED"/>
    <property type="match status" value="1"/>
</dbReference>
<dbReference type="InterPro" id="IPR006059">
    <property type="entry name" value="SBP"/>
</dbReference>
<organism evidence="3 4">
    <name type="scientific">Paenibacillus plantarum</name>
    <dbReference type="NCBI Taxonomy" id="2654975"/>
    <lineage>
        <taxon>Bacteria</taxon>
        <taxon>Bacillati</taxon>
        <taxon>Bacillota</taxon>
        <taxon>Bacilli</taxon>
        <taxon>Bacillales</taxon>
        <taxon>Paenibacillaceae</taxon>
        <taxon>Paenibacillus</taxon>
    </lineage>
</organism>
<evidence type="ECO:0000313" key="3">
    <source>
        <dbReference type="EMBL" id="NOU64635.1"/>
    </source>
</evidence>
<evidence type="ECO:0000259" key="2">
    <source>
        <dbReference type="Pfam" id="PF12010"/>
    </source>
</evidence>
<feature type="chain" id="PRO_5046207312" evidence="1">
    <location>
        <begin position="22"/>
        <end position="494"/>
    </location>
</feature>
<dbReference type="PANTHER" id="PTHR43649:SF17">
    <property type="entry name" value="ABC TRANSPORTER SOLUTE BINDING PROTEIN-SUGAR TRANSPORT"/>
    <property type="match status" value="1"/>
</dbReference>
<comment type="caution">
    <text evidence="3">The sequence shown here is derived from an EMBL/GenBank/DDBJ whole genome shotgun (WGS) entry which is preliminary data.</text>
</comment>
<proteinExistence type="predicted"/>
<dbReference type="Pfam" id="PF12010">
    <property type="entry name" value="DUF3502"/>
    <property type="match status" value="1"/>
</dbReference>
<dbReference type="SUPFAM" id="SSF53850">
    <property type="entry name" value="Periplasmic binding protein-like II"/>
    <property type="match status" value="1"/>
</dbReference>
<dbReference type="Gene3D" id="3.40.190.10">
    <property type="entry name" value="Periplasmic binding protein-like II"/>
    <property type="match status" value="2"/>
</dbReference>
<protein>
    <submittedName>
        <fullName evidence="3">DUF3502 domain-containing protein</fullName>
    </submittedName>
</protein>
<dbReference type="Pfam" id="PF01547">
    <property type="entry name" value="SBP_bac_1"/>
    <property type="match status" value="1"/>
</dbReference>
<sequence>MKKRMYGYFMLCLSLILVLSACSSSSPEQPKPSDAGASTKEKTLPPVELSWYLPGNPQTDIASVEKAVNDYIQPKINATLKISMIPSASYPEKMNTLLASNEALDLLWTANYSFLYENNAKKGAFTELSKLLPQYAPNLQKSLPALAWEDSKLQGELYAVPNYQIAAKVYGFSVQKRYVDKYGLDTSKIKTFKDLEPFLDKIKQNEPNAIPYTASTSFRYQMYGYTGVNDTTFYKSGDKSYKVVELVDTPEYLEFHKMLHDWYTKGYINKDIATADNSANLTAGKIVSKFDQTLKPGGEFEEKLKNGGNDVVYIPLSAPEFTGVQATMTAISRTSKNPERAMMFLELVNTDSTLFNILAYGVEGKHYEKMADNKVKVKKDGGYVYTGWRIGNVMNGYLLDGQADNTWELTKKMNETAVVPEIFGFKFDSSNVKAEVANVAAVRKEFMAAIETGTVDPNEYVPKYREALKKSGNDKILAEQQKQLDAWLKEKGKK</sequence>
<dbReference type="RefSeq" id="WP_171630358.1">
    <property type="nucleotide sequence ID" value="NZ_WHNY01000036.1"/>
</dbReference>